<evidence type="ECO:0000259" key="5">
    <source>
        <dbReference type="PROSITE" id="PS50060"/>
    </source>
</evidence>
<evidence type="ECO:0000256" key="4">
    <source>
        <dbReference type="PROSITE-ProRule" id="PRU00235"/>
    </source>
</evidence>
<dbReference type="InterPro" id="IPR000408">
    <property type="entry name" value="Reg_chr_condens"/>
</dbReference>
<dbReference type="SUPFAM" id="SSF56487">
    <property type="entry name" value="SRCR-like"/>
    <property type="match status" value="1"/>
</dbReference>
<evidence type="ECO:0000256" key="2">
    <source>
        <dbReference type="ARBA" id="ARBA00022737"/>
    </source>
</evidence>
<dbReference type="SUPFAM" id="SSF117281">
    <property type="entry name" value="Kelch motif"/>
    <property type="match status" value="1"/>
</dbReference>
<dbReference type="Proteomes" id="UP000601435">
    <property type="component" value="Unassembled WGS sequence"/>
</dbReference>
<name>A0A812VBX9_9DINO</name>
<accession>A0A812VBX9</accession>
<keyword evidence="3" id="KW-1015">Disulfide bond</keyword>
<protein>
    <submittedName>
        <fullName evidence="7">UVR8 protein</fullName>
    </submittedName>
</protein>
<proteinExistence type="predicted"/>
<dbReference type="Gene3D" id="2.120.10.80">
    <property type="entry name" value="Kelch-type beta propeller"/>
    <property type="match status" value="1"/>
</dbReference>
<feature type="repeat" description="RCC1" evidence="4">
    <location>
        <begin position="591"/>
        <end position="649"/>
    </location>
</feature>
<dbReference type="SMART" id="SM00137">
    <property type="entry name" value="MAM"/>
    <property type="match status" value="1"/>
</dbReference>
<comment type="caution">
    <text evidence="7">The sequence shown here is derived from an EMBL/GenBank/DDBJ whole genome shotgun (WGS) entry which is preliminary data.</text>
</comment>
<sequence length="1097" mass="118114">MAVDEFSVGPAESAALSCDFELDVCSWEFGSWQRVSGRDAAGQPLANDGDWHLEAGGTSQPAIFVLESPVILTSNAVAFTLAYRIIGSEGAKLELQHKTENSTWIRLFVQAGHQGHRWQHAAINIPQGSTALRITATTAMAEDSVFVDSLYALDMVPEVENLSCRFTGADLCGWTTGTWRRDSNDYVFYIHHQDVGQAKLTSRPFLVQGPSYVEFWYGTSGHPGTLTLEFLMRGRWWRLWSQTGPHGDQWNEAKLSVPEQARQFRFRTSEWPTSTNSASAFYLWSITLSKTPASRSYLTLAVGGNHNCAVLSSTGQVKCWGFSSYLGLGLSTSAGVGDDPDEMGVNLPIVDLGERVEQVTCDNFDCCAVLADGALKCWGSESALPSLVDLGTGVKVRQVSNGYQHRCALLQDGAVKCWGWNDNGQLGLGDSQTRGRGGDSDMGDNLPAIDLGADFTVSQLTAGIFHTCALSSDGEVKCWGGNQYSQLGGSAGNIGDQPGTMGTSLAPMELGSKATYIAAAGGHSCAVLESGAAVCWGANWNGQLGLGSTQAFGQNSSEMGANMPHVPLGTGMFAKSVSVSPYHSCAILQDASLKCWGSGAYGTLGQGSTDDLGDEPNEMGDNLRPINIGSLRVLQVGVGGWHTCALFDDDSTRCWGRSAPRGTLGTGSGDNVGDGANEMGSNLVAADLFRPTLREQVDGFRLRGGDERQGWLELSQNGTWGVICDDAWFQSTAAAEAACRDLGMAGGTPLSFDAGSAPILADGMKCSEGEVTLRDCTFRGVQCELDTWSSFTAPGPSGRQDHTMAWDSVSQSALLLGGHASSQFLHFSDLWQYRWPLRRWTQLHPQGSAPTTRSGHSAVFDAHSKSMLVFAGGHLGNFYNELWQFLMSSTAWQQLASVLPPAPRAKHSAVWDAKRQGMVVFGGHNPLALGDLSHYDMRRNTWSSLAAGPVARSGHAAVWEPVTASLLVCGGWTGTEYLQDLQLYNWWSNTWKELEPVGSPWPRAGHAAVWDEASMSMLVFGGVEDSNGTLNYDPVLHFYNFLANSWTEANRSGPTGRTDPSVVWDSSTQALLAFGGFNSSYLDDLWRYVTSPLELPL</sequence>
<dbReference type="Pfam" id="PF00530">
    <property type="entry name" value="SRCR"/>
    <property type="match status" value="1"/>
</dbReference>
<feature type="domain" description="MAM" evidence="5">
    <location>
        <begin position="162"/>
        <end position="310"/>
    </location>
</feature>
<keyword evidence="1" id="KW-0880">Kelch repeat</keyword>
<dbReference type="InterPro" id="IPR036772">
    <property type="entry name" value="SRCR-like_dom_sf"/>
</dbReference>
<dbReference type="PANTHER" id="PTHR22870:SF360">
    <property type="entry name" value="ULTRAVIOLET-B RECEPTOR UVR8"/>
    <property type="match status" value="1"/>
</dbReference>
<dbReference type="PROSITE" id="PS50012">
    <property type="entry name" value="RCC1_3"/>
    <property type="match status" value="3"/>
</dbReference>
<organism evidence="7 8">
    <name type="scientific">Symbiodinium necroappetens</name>
    <dbReference type="NCBI Taxonomy" id="1628268"/>
    <lineage>
        <taxon>Eukaryota</taxon>
        <taxon>Sar</taxon>
        <taxon>Alveolata</taxon>
        <taxon>Dinophyceae</taxon>
        <taxon>Suessiales</taxon>
        <taxon>Symbiodiniaceae</taxon>
        <taxon>Symbiodinium</taxon>
    </lineage>
</organism>
<dbReference type="Pfam" id="PF24981">
    <property type="entry name" value="Beta-prop_ATRN-LZTR1"/>
    <property type="match status" value="1"/>
</dbReference>
<feature type="repeat" description="RCC1" evidence="4">
    <location>
        <begin position="474"/>
        <end position="530"/>
    </location>
</feature>
<dbReference type="InterPro" id="IPR001190">
    <property type="entry name" value="SRCR"/>
</dbReference>
<dbReference type="InterPro" id="IPR015915">
    <property type="entry name" value="Kelch-typ_b-propeller"/>
</dbReference>
<dbReference type="InterPro" id="IPR051210">
    <property type="entry name" value="Ub_ligase/GEF_domain"/>
</dbReference>
<dbReference type="SUPFAM" id="SSF50985">
    <property type="entry name" value="RCC1/BLIP-II"/>
    <property type="match status" value="2"/>
</dbReference>
<dbReference type="Pfam" id="PF00629">
    <property type="entry name" value="MAM"/>
    <property type="match status" value="1"/>
</dbReference>
<dbReference type="InterPro" id="IPR009091">
    <property type="entry name" value="RCC1/BLIP-II"/>
</dbReference>
<dbReference type="PROSITE" id="PS50060">
    <property type="entry name" value="MAM_2"/>
    <property type="match status" value="2"/>
</dbReference>
<feature type="domain" description="MAM" evidence="5">
    <location>
        <begin position="16"/>
        <end position="166"/>
    </location>
</feature>
<keyword evidence="8" id="KW-1185">Reference proteome</keyword>
<dbReference type="InterPro" id="IPR056737">
    <property type="entry name" value="Beta-prop_ATRN-MKLN-like"/>
</dbReference>
<dbReference type="Gene3D" id="2.60.120.200">
    <property type="match status" value="2"/>
</dbReference>
<dbReference type="Gene3D" id="3.10.250.10">
    <property type="entry name" value="SRCR-like domain"/>
    <property type="match status" value="1"/>
</dbReference>
<dbReference type="PROSITE" id="PS50287">
    <property type="entry name" value="SRCR_2"/>
    <property type="match status" value="1"/>
</dbReference>
<dbReference type="InterPro" id="IPR013320">
    <property type="entry name" value="ConA-like_dom_sf"/>
</dbReference>
<dbReference type="PANTHER" id="PTHR22870">
    <property type="entry name" value="REGULATOR OF CHROMOSOME CONDENSATION"/>
    <property type="match status" value="1"/>
</dbReference>
<gene>
    <name evidence="7" type="primary">UVR8</name>
    <name evidence="7" type="ORF">SNEC2469_LOCUS17820</name>
</gene>
<evidence type="ECO:0000256" key="1">
    <source>
        <dbReference type="ARBA" id="ARBA00022441"/>
    </source>
</evidence>
<evidence type="ECO:0000256" key="3">
    <source>
        <dbReference type="ARBA" id="ARBA00023157"/>
    </source>
</evidence>
<evidence type="ECO:0000313" key="7">
    <source>
        <dbReference type="EMBL" id="CAE7632291.1"/>
    </source>
</evidence>
<dbReference type="EMBL" id="CAJNJA010029648">
    <property type="protein sequence ID" value="CAE7632291.1"/>
    <property type="molecule type" value="Genomic_DNA"/>
</dbReference>
<evidence type="ECO:0000313" key="8">
    <source>
        <dbReference type="Proteomes" id="UP000601435"/>
    </source>
</evidence>
<dbReference type="Gene3D" id="2.130.10.30">
    <property type="entry name" value="Regulator of chromosome condensation 1/beta-lactamase-inhibitor protein II"/>
    <property type="match status" value="2"/>
</dbReference>
<dbReference type="Pfam" id="PF13540">
    <property type="entry name" value="RCC1_2"/>
    <property type="match status" value="3"/>
</dbReference>
<evidence type="ECO:0000259" key="6">
    <source>
        <dbReference type="PROSITE" id="PS50287"/>
    </source>
</evidence>
<feature type="non-terminal residue" evidence="7">
    <location>
        <position position="1"/>
    </location>
</feature>
<dbReference type="SMART" id="SM00202">
    <property type="entry name" value="SR"/>
    <property type="match status" value="1"/>
</dbReference>
<dbReference type="InterPro" id="IPR000998">
    <property type="entry name" value="MAM_dom"/>
</dbReference>
<dbReference type="PRINTS" id="PR00633">
    <property type="entry name" value="RCCNDNSATION"/>
</dbReference>
<dbReference type="SUPFAM" id="SSF49899">
    <property type="entry name" value="Concanavalin A-like lectins/glucanases"/>
    <property type="match status" value="2"/>
</dbReference>
<dbReference type="AlphaFoldDB" id="A0A812VBX9"/>
<reference evidence="7" key="1">
    <citation type="submission" date="2021-02" db="EMBL/GenBank/DDBJ databases">
        <authorList>
            <person name="Dougan E. K."/>
            <person name="Rhodes N."/>
            <person name="Thang M."/>
            <person name="Chan C."/>
        </authorList>
    </citation>
    <scope>NUCLEOTIDE SEQUENCE</scope>
</reference>
<feature type="domain" description="SRCR" evidence="6">
    <location>
        <begin position="700"/>
        <end position="776"/>
    </location>
</feature>
<keyword evidence="2" id="KW-0677">Repeat</keyword>
<dbReference type="OrthoDB" id="439959at2759"/>
<feature type="repeat" description="RCC1" evidence="4">
    <location>
        <begin position="413"/>
        <end position="473"/>
    </location>
</feature>
<dbReference type="GO" id="GO:0016020">
    <property type="term" value="C:membrane"/>
    <property type="evidence" value="ECO:0007669"/>
    <property type="project" value="InterPro"/>
</dbReference>